<comment type="caution">
    <text evidence="2">The sequence shown here is derived from an EMBL/GenBank/DDBJ whole genome shotgun (WGS) entry which is preliminary data.</text>
</comment>
<sequence>MPTSRYSIVIPIIFILMMNYPLYANGTKDYVSQASSPTLSGGQIAGIVIGLIALCCLLGCIGAACNGKKKVEPQPPPTQKYAVAVVRIE</sequence>
<proteinExistence type="predicted"/>
<keyword evidence="1" id="KW-0812">Transmembrane</keyword>
<feature type="transmembrane region" description="Helical" evidence="1">
    <location>
        <begin position="44"/>
        <end position="65"/>
    </location>
</feature>
<dbReference type="AlphaFoldDB" id="A0A814C187"/>
<gene>
    <name evidence="3" type="ORF">EDS130_LOCUS14058</name>
    <name evidence="2" type="ORF">XAT740_LOCUS9732</name>
</gene>
<keyword evidence="1" id="KW-0472">Membrane</keyword>
<evidence type="ECO:0000256" key="1">
    <source>
        <dbReference type="SAM" id="Phobius"/>
    </source>
</evidence>
<dbReference type="EMBL" id="CAJNOJ010000057">
    <property type="protein sequence ID" value="CAF0984651.1"/>
    <property type="molecule type" value="Genomic_DNA"/>
</dbReference>
<dbReference type="Proteomes" id="UP000663852">
    <property type="component" value="Unassembled WGS sequence"/>
</dbReference>
<reference evidence="2" key="1">
    <citation type="submission" date="2021-02" db="EMBL/GenBank/DDBJ databases">
        <authorList>
            <person name="Nowell W R."/>
        </authorList>
    </citation>
    <scope>NUCLEOTIDE SEQUENCE</scope>
</reference>
<accession>A0A814C187</accession>
<name>A0A814C187_ADIRI</name>
<protein>
    <submittedName>
        <fullName evidence="2">Uncharacterized protein</fullName>
    </submittedName>
</protein>
<keyword evidence="1" id="KW-1133">Transmembrane helix</keyword>
<organism evidence="2 4">
    <name type="scientific">Adineta ricciae</name>
    <name type="common">Rotifer</name>
    <dbReference type="NCBI Taxonomy" id="249248"/>
    <lineage>
        <taxon>Eukaryota</taxon>
        <taxon>Metazoa</taxon>
        <taxon>Spiralia</taxon>
        <taxon>Gnathifera</taxon>
        <taxon>Rotifera</taxon>
        <taxon>Eurotatoria</taxon>
        <taxon>Bdelloidea</taxon>
        <taxon>Adinetida</taxon>
        <taxon>Adinetidae</taxon>
        <taxon>Adineta</taxon>
    </lineage>
</organism>
<feature type="transmembrane region" description="Helical" evidence="1">
    <location>
        <begin position="7"/>
        <end position="24"/>
    </location>
</feature>
<evidence type="ECO:0000313" key="3">
    <source>
        <dbReference type="EMBL" id="CAF0984651.1"/>
    </source>
</evidence>
<keyword evidence="4" id="KW-1185">Reference proteome</keyword>
<dbReference type="EMBL" id="CAJNOR010000506">
    <property type="protein sequence ID" value="CAF0933876.1"/>
    <property type="molecule type" value="Genomic_DNA"/>
</dbReference>
<evidence type="ECO:0000313" key="2">
    <source>
        <dbReference type="EMBL" id="CAF0933876.1"/>
    </source>
</evidence>
<dbReference type="Proteomes" id="UP000663828">
    <property type="component" value="Unassembled WGS sequence"/>
</dbReference>
<evidence type="ECO:0000313" key="4">
    <source>
        <dbReference type="Proteomes" id="UP000663828"/>
    </source>
</evidence>